<dbReference type="Proteomes" id="UP001252613">
    <property type="component" value="Unassembled WGS sequence"/>
</dbReference>
<dbReference type="PANTHER" id="PTHR11487">
    <property type="entry name" value="THIOESTERASE"/>
    <property type="match status" value="1"/>
</dbReference>
<dbReference type="InterPro" id="IPR001031">
    <property type="entry name" value="Thioesterase"/>
</dbReference>
<gene>
    <name evidence="3" type="ORF">J2W43_002060</name>
</gene>
<dbReference type="RefSeq" id="WP_310359642.1">
    <property type="nucleotide sequence ID" value="NZ_JAVDVC010000003.1"/>
</dbReference>
<proteinExistence type="inferred from homology"/>
<organism evidence="3 4">
    <name type="scientific">Pseudomonas brassicacearum</name>
    <dbReference type="NCBI Taxonomy" id="930166"/>
    <lineage>
        <taxon>Bacteria</taxon>
        <taxon>Pseudomonadati</taxon>
        <taxon>Pseudomonadota</taxon>
        <taxon>Gammaproteobacteria</taxon>
        <taxon>Pseudomonadales</taxon>
        <taxon>Pseudomonadaceae</taxon>
        <taxon>Pseudomonas</taxon>
    </lineage>
</organism>
<dbReference type="GO" id="GO:0008610">
    <property type="term" value="P:lipid biosynthetic process"/>
    <property type="evidence" value="ECO:0007669"/>
    <property type="project" value="TreeGrafter"/>
</dbReference>
<accession>A0AAW8M9E9</accession>
<comment type="similarity">
    <text evidence="1">Belongs to the thioesterase family.</text>
</comment>
<dbReference type="InterPro" id="IPR012223">
    <property type="entry name" value="TEII"/>
</dbReference>
<sequence>MHTQNISLICFPHAGGSNATYNGWGACLSETIRRIKPRCFDGPAQRARFTDVGSLSAHIAEQLSHENQPLALYGHSMGAVLAYEVARELSIRNTAQVAHLFVSGRRAPQLAARLAPIHDLSDQAFLNELLAYGGIPDAIGTNSRLLNTLIPIIRSDLTLLEAYQFRPMHTLTCPISAIYATHDPVVESGELMAWQERTTGDFNFHELSGNHFFHCFRPQELINIIHHSLSASGTKRIECKNFV</sequence>
<reference evidence="3" key="1">
    <citation type="submission" date="2023-07" db="EMBL/GenBank/DDBJ databases">
        <title>Sorghum-associated microbial communities from plants grown in Nebraska, USA.</title>
        <authorList>
            <person name="Schachtman D."/>
        </authorList>
    </citation>
    <scope>NUCLEOTIDE SEQUENCE</scope>
    <source>
        <strain evidence="3">3432</strain>
    </source>
</reference>
<dbReference type="InterPro" id="IPR029058">
    <property type="entry name" value="AB_hydrolase_fold"/>
</dbReference>
<dbReference type="Pfam" id="PF00975">
    <property type="entry name" value="Thioesterase"/>
    <property type="match status" value="1"/>
</dbReference>
<evidence type="ECO:0000256" key="1">
    <source>
        <dbReference type="ARBA" id="ARBA00007169"/>
    </source>
</evidence>
<dbReference type="Gene3D" id="3.40.50.1820">
    <property type="entry name" value="alpha/beta hydrolase"/>
    <property type="match status" value="1"/>
</dbReference>
<protein>
    <submittedName>
        <fullName evidence="3">Medium-chain acyl-[acyl-carrier-protein] hydrolase</fullName>
        <ecNumber evidence="3">3.1.2.21</ecNumber>
    </submittedName>
</protein>
<feature type="domain" description="Thioesterase" evidence="2">
    <location>
        <begin position="8"/>
        <end position="228"/>
    </location>
</feature>
<evidence type="ECO:0000313" key="4">
    <source>
        <dbReference type="Proteomes" id="UP001252613"/>
    </source>
</evidence>
<dbReference type="EC" id="3.1.2.21" evidence="3"/>
<dbReference type="EMBL" id="JAVDVC010000003">
    <property type="protein sequence ID" value="MDR6958079.1"/>
    <property type="molecule type" value="Genomic_DNA"/>
</dbReference>
<dbReference type="GO" id="GO:0016297">
    <property type="term" value="F:fatty acyl-[ACP] hydrolase activity"/>
    <property type="evidence" value="ECO:0007669"/>
    <property type="project" value="UniProtKB-EC"/>
</dbReference>
<evidence type="ECO:0000259" key="2">
    <source>
        <dbReference type="Pfam" id="PF00975"/>
    </source>
</evidence>
<comment type="caution">
    <text evidence="3">The sequence shown here is derived from an EMBL/GenBank/DDBJ whole genome shotgun (WGS) entry which is preliminary data.</text>
</comment>
<dbReference type="SUPFAM" id="SSF53474">
    <property type="entry name" value="alpha/beta-Hydrolases"/>
    <property type="match status" value="1"/>
</dbReference>
<dbReference type="AlphaFoldDB" id="A0AAW8M9E9"/>
<dbReference type="PANTHER" id="PTHR11487:SF0">
    <property type="entry name" value="S-ACYL FATTY ACID SYNTHASE THIOESTERASE, MEDIUM CHAIN"/>
    <property type="match status" value="1"/>
</dbReference>
<name>A0AAW8M9E9_9PSED</name>
<evidence type="ECO:0000313" key="3">
    <source>
        <dbReference type="EMBL" id="MDR6958079.1"/>
    </source>
</evidence>
<keyword evidence="3" id="KW-0378">Hydrolase</keyword>